<dbReference type="EMBL" id="JAZGUE010000002">
    <property type="protein sequence ID" value="KAL2269396.1"/>
    <property type="molecule type" value="Genomic_DNA"/>
</dbReference>
<sequence>MPKKTVVWYCHNCSKGFWSRVIDDYCHDCGHARCDHCRKETIYI</sequence>
<name>A0ABR4DGJ7_9PEZI</name>
<evidence type="ECO:0008006" key="3">
    <source>
        <dbReference type="Google" id="ProtNLM"/>
    </source>
</evidence>
<evidence type="ECO:0000313" key="1">
    <source>
        <dbReference type="EMBL" id="KAL2269396.1"/>
    </source>
</evidence>
<dbReference type="SUPFAM" id="SSF57903">
    <property type="entry name" value="FYVE/PHD zinc finger"/>
    <property type="match status" value="1"/>
</dbReference>
<comment type="caution">
    <text evidence="1">The sequence shown here is derived from an EMBL/GenBank/DDBJ whole genome shotgun (WGS) entry which is preliminary data.</text>
</comment>
<proteinExistence type="predicted"/>
<accession>A0ABR4DGJ7</accession>
<gene>
    <name evidence="1" type="ORF">VTJ83DRAFT_1580</name>
</gene>
<dbReference type="InterPro" id="IPR011011">
    <property type="entry name" value="Znf_FYVE_PHD"/>
</dbReference>
<dbReference type="Proteomes" id="UP001600064">
    <property type="component" value="Unassembled WGS sequence"/>
</dbReference>
<dbReference type="GeneID" id="98122399"/>
<reference evidence="1 2" key="1">
    <citation type="journal article" date="2024" name="Commun. Biol.">
        <title>Comparative genomic analysis of thermophilic fungi reveals convergent evolutionary adaptations and gene losses.</title>
        <authorList>
            <person name="Steindorff A.S."/>
            <person name="Aguilar-Pontes M.V."/>
            <person name="Robinson A.J."/>
            <person name="Andreopoulos B."/>
            <person name="LaButti K."/>
            <person name="Kuo A."/>
            <person name="Mondo S."/>
            <person name="Riley R."/>
            <person name="Otillar R."/>
            <person name="Haridas S."/>
            <person name="Lipzen A."/>
            <person name="Grimwood J."/>
            <person name="Schmutz J."/>
            <person name="Clum A."/>
            <person name="Reid I.D."/>
            <person name="Moisan M.C."/>
            <person name="Butler G."/>
            <person name="Nguyen T.T.M."/>
            <person name="Dewar K."/>
            <person name="Conant G."/>
            <person name="Drula E."/>
            <person name="Henrissat B."/>
            <person name="Hansel C."/>
            <person name="Singer S."/>
            <person name="Hutchinson M.I."/>
            <person name="de Vries R.P."/>
            <person name="Natvig D.O."/>
            <person name="Powell A.J."/>
            <person name="Tsang A."/>
            <person name="Grigoriev I.V."/>
        </authorList>
    </citation>
    <scope>NUCLEOTIDE SEQUENCE [LARGE SCALE GENOMIC DNA]</scope>
    <source>
        <strain evidence="1 2">ATCC 22073</strain>
    </source>
</reference>
<evidence type="ECO:0000313" key="2">
    <source>
        <dbReference type="Proteomes" id="UP001600064"/>
    </source>
</evidence>
<organism evidence="1 2">
    <name type="scientific">Remersonia thermophila</name>
    <dbReference type="NCBI Taxonomy" id="72144"/>
    <lineage>
        <taxon>Eukaryota</taxon>
        <taxon>Fungi</taxon>
        <taxon>Dikarya</taxon>
        <taxon>Ascomycota</taxon>
        <taxon>Pezizomycotina</taxon>
        <taxon>Sordariomycetes</taxon>
        <taxon>Sordariomycetidae</taxon>
        <taxon>Sordariales</taxon>
        <taxon>Sordariales incertae sedis</taxon>
        <taxon>Remersonia</taxon>
    </lineage>
</organism>
<protein>
    <recommendedName>
        <fullName evidence="3">C2H2-type domain-containing protein</fullName>
    </recommendedName>
</protein>
<keyword evidence="2" id="KW-1185">Reference proteome</keyword>
<dbReference type="RefSeq" id="XP_070868120.1">
    <property type="nucleotide sequence ID" value="XM_071007755.1"/>
</dbReference>